<reference evidence="1" key="1">
    <citation type="journal article" date="2015" name="ISME J.">
        <title>Draft Genome Sequence of Streptomyces incarnatus NRRL8089, which Produces the Nucleoside Antibiotic Sinefungin.</title>
        <authorList>
            <person name="Oshima K."/>
            <person name="Hattori M."/>
            <person name="Shimizu H."/>
            <person name="Fukuda K."/>
            <person name="Nemoto M."/>
            <person name="Inagaki K."/>
            <person name="Tamura T."/>
        </authorList>
    </citation>
    <scope>NUCLEOTIDE SEQUENCE</scope>
    <source>
        <strain evidence="1">FACHB-1277</strain>
    </source>
</reference>
<dbReference type="PANTHER" id="PTHR34796">
    <property type="entry name" value="EXPRESSED PROTEIN"/>
    <property type="match status" value="1"/>
</dbReference>
<dbReference type="Gene3D" id="1.10.3450.10">
    <property type="entry name" value="TTHA0068-like"/>
    <property type="match status" value="1"/>
</dbReference>
<dbReference type="RefSeq" id="WP_190351300.1">
    <property type="nucleotide sequence ID" value="NZ_JACJPY010000037.1"/>
</dbReference>
<sequence length="143" mass="16213">MNDNNLDSGFGNNFDSDLDGDFLTAIAQFNGGEYYSCHDTLEEIWHNAWQSDRAFYQGILQIAVGLYHLHNHNWNGAVILLGEGTSRLPMYLPEYMTINVEMLLDDSLHLLKTLQQGGKERLPQSLTDIANGDLRLPKIFIIN</sequence>
<dbReference type="PANTHER" id="PTHR34796:SF1">
    <property type="entry name" value="EXPRESSED PROTEIN"/>
    <property type="match status" value="1"/>
</dbReference>
<name>A0A926Z6R5_9CYAN</name>
<dbReference type="Pfam" id="PF03745">
    <property type="entry name" value="DUF309"/>
    <property type="match status" value="1"/>
</dbReference>
<organism evidence="1 2">
    <name type="scientific">Pseudanabaena cinerea FACHB-1277</name>
    <dbReference type="NCBI Taxonomy" id="2949581"/>
    <lineage>
        <taxon>Bacteria</taxon>
        <taxon>Bacillati</taxon>
        <taxon>Cyanobacteriota</taxon>
        <taxon>Cyanophyceae</taxon>
        <taxon>Pseudanabaenales</taxon>
        <taxon>Pseudanabaenaceae</taxon>
        <taxon>Pseudanabaena</taxon>
        <taxon>Pseudanabaena cinerea</taxon>
    </lineage>
</organism>
<dbReference type="InterPro" id="IPR005500">
    <property type="entry name" value="DUF309"/>
</dbReference>
<accession>A0A926Z6R5</accession>
<comment type="caution">
    <text evidence="1">The sequence shown here is derived from an EMBL/GenBank/DDBJ whole genome shotgun (WGS) entry which is preliminary data.</text>
</comment>
<dbReference type="SUPFAM" id="SSF140663">
    <property type="entry name" value="TTHA0068-like"/>
    <property type="match status" value="1"/>
</dbReference>
<dbReference type="InterPro" id="IPR023203">
    <property type="entry name" value="TTHA0068_sf"/>
</dbReference>
<reference evidence="1" key="2">
    <citation type="submission" date="2020-08" db="EMBL/GenBank/DDBJ databases">
        <authorList>
            <person name="Chen M."/>
            <person name="Teng W."/>
            <person name="Zhao L."/>
            <person name="Hu C."/>
            <person name="Zhou Y."/>
            <person name="Han B."/>
            <person name="Song L."/>
            <person name="Shu W."/>
        </authorList>
    </citation>
    <scope>NUCLEOTIDE SEQUENCE</scope>
    <source>
        <strain evidence="1">FACHB-1277</strain>
    </source>
</reference>
<keyword evidence="2" id="KW-1185">Reference proteome</keyword>
<gene>
    <name evidence="1" type="ORF">H6F44_12520</name>
</gene>
<evidence type="ECO:0000313" key="2">
    <source>
        <dbReference type="Proteomes" id="UP000631421"/>
    </source>
</evidence>
<proteinExistence type="predicted"/>
<dbReference type="Proteomes" id="UP000631421">
    <property type="component" value="Unassembled WGS sequence"/>
</dbReference>
<evidence type="ECO:0000313" key="1">
    <source>
        <dbReference type="EMBL" id="MBD2150937.1"/>
    </source>
</evidence>
<dbReference type="AlphaFoldDB" id="A0A926Z6R5"/>
<dbReference type="EMBL" id="JACJPY010000037">
    <property type="protein sequence ID" value="MBD2150937.1"/>
    <property type="molecule type" value="Genomic_DNA"/>
</dbReference>
<protein>
    <submittedName>
        <fullName evidence="1">DUF309 domain-containing protein</fullName>
    </submittedName>
</protein>